<evidence type="ECO:0000313" key="1">
    <source>
        <dbReference type="EMBL" id="OAY51160.1"/>
    </source>
</evidence>
<proteinExistence type="predicted"/>
<name>A0A2C9VZ55_MANES</name>
<dbReference type="AlphaFoldDB" id="A0A2C9VZ55"/>
<accession>A0A2C9VZ55</accession>
<organism evidence="1">
    <name type="scientific">Manihot esculenta</name>
    <name type="common">Cassava</name>
    <name type="synonym">Jatropha manihot</name>
    <dbReference type="NCBI Taxonomy" id="3983"/>
    <lineage>
        <taxon>Eukaryota</taxon>
        <taxon>Viridiplantae</taxon>
        <taxon>Streptophyta</taxon>
        <taxon>Embryophyta</taxon>
        <taxon>Tracheophyta</taxon>
        <taxon>Spermatophyta</taxon>
        <taxon>Magnoliopsida</taxon>
        <taxon>eudicotyledons</taxon>
        <taxon>Gunneridae</taxon>
        <taxon>Pentapetalae</taxon>
        <taxon>rosids</taxon>
        <taxon>fabids</taxon>
        <taxon>Malpighiales</taxon>
        <taxon>Euphorbiaceae</taxon>
        <taxon>Crotonoideae</taxon>
        <taxon>Manihoteae</taxon>
        <taxon>Manihot</taxon>
    </lineage>
</organism>
<sequence length="79" mass="9030">MSKTSREMKKGETLKISIKWVDWGRVTTCSALTCRIPSKKKQTLAHNLQWDPCMKEEKPQAPVEPFNVIWTALNAITKA</sequence>
<dbReference type="EMBL" id="CM004391">
    <property type="protein sequence ID" value="OAY51160.1"/>
    <property type="molecule type" value="Genomic_DNA"/>
</dbReference>
<reference evidence="1" key="1">
    <citation type="submission" date="2016-02" db="EMBL/GenBank/DDBJ databases">
        <title>WGS assembly of Manihot esculenta.</title>
        <authorList>
            <person name="Bredeson J.V."/>
            <person name="Prochnik S.E."/>
            <person name="Lyons J.B."/>
            <person name="Schmutz J."/>
            <person name="Grimwood J."/>
            <person name="Vrebalov J."/>
            <person name="Bart R.S."/>
            <person name="Amuge T."/>
            <person name="Ferguson M.E."/>
            <person name="Green R."/>
            <person name="Putnam N."/>
            <person name="Stites J."/>
            <person name="Rounsley S."/>
            <person name="Rokhsar D.S."/>
        </authorList>
    </citation>
    <scope>NUCLEOTIDE SEQUENCE [LARGE SCALE GENOMIC DNA]</scope>
    <source>
        <tissue evidence="1">Leaf</tissue>
    </source>
</reference>
<protein>
    <submittedName>
        <fullName evidence="1">Uncharacterized protein</fullName>
    </submittedName>
</protein>
<gene>
    <name evidence="1" type="ORF">MANES_05G192900</name>
</gene>